<sequence>MEFDGVVRIRASPGRVYEVLADIQDWAVHPGSPVEAMEKDPPGTTRVGTRWREVVRIAPLVTLTMWSEATEVAPDHLLALRFRGGSMQGRLTYTLVEDGPDTVLRQQETMHAVGWLKPFDAFLGRSLQGRLGHRLDEIRDMFTAGGPGPERR</sequence>
<name>A0ABP5D7P4_9MICO</name>
<organism evidence="1 2">
    <name type="scientific">Terrabacter lapilli</name>
    <dbReference type="NCBI Taxonomy" id="436231"/>
    <lineage>
        <taxon>Bacteria</taxon>
        <taxon>Bacillati</taxon>
        <taxon>Actinomycetota</taxon>
        <taxon>Actinomycetes</taxon>
        <taxon>Micrococcales</taxon>
        <taxon>Intrasporangiaceae</taxon>
        <taxon>Terrabacter</taxon>
    </lineage>
</organism>
<dbReference type="EMBL" id="BAAAPU010000004">
    <property type="protein sequence ID" value="GAA1974946.1"/>
    <property type="molecule type" value="Genomic_DNA"/>
</dbReference>
<dbReference type="Proteomes" id="UP001500013">
    <property type="component" value="Unassembled WGS sequence"/>
</dbReference>
<evidence type="ECO:0000313" key="2">
    <source>
        <dbReference type="Proteomes" id="UP001500013"/>
    </source>
</evidence>
<dbReference type="RefSeq" id="WP_344059835.1">
    <property type="nucleotide sequence ID" value="NZ_BAAAPU010000004.1"/>
</dbReference>
<accession>A0ABP5D7P4</accession>
<gene>
    <name evidence="1" type="ORF">GCM10009817_13960</name>
</gene>
<evidence type="ECO:0000313" key="1">
    <source>
        <dbReference type="EMBL" id="GAA1974946.1"/>
    </source>
</evidence>
<proteinExistence type="predicted"/>
<keyword evidence="2" id="KW-1185">Reference proteome</keyword>
<dbReference type="InterPro" id="IPR019587">
    <property type="entry name" value="Polyketide_cyclase/dehydratase"/>
</dbReference>
<comment type="caution">
    <text evidence="1">The sequence shown here is derived from an EMBL/GenBank/DDBJ whole genome shotgun (WGS) entry which is preliminary data.</text>
</comment>
<dbReference type="Pfam" id="PF10604">
    <property type="entry name" value="Polyketide_cyc2"/>
    <property type="match status" value="1"/>
</dbReference>
<evidence type="ECO:0008006" key="3">
    <source>
        <dbReference type="Google" id="ProtNLM"/>
    </source>
</evidence>
<protein>
    <recommendedName>
        <fullName evidence="3">Polyketide cyclase/dehydrase/lipid transport protein</fullName>
    </recommendedName>
</protein>
<dbReference type="Gene3D" id="3.30.530.20">
    <property type="match status" value="1"/>
</dbReference>
<reference evidence="2" key="1">
    <citation type="journal article" date="2019" name="Int. J. Syst. Evol. Microbiol.">
        <title>The Global Catalogue of Microorganisms (GCM) 10K type strain sequencing project: providing services to taxonomists for standard genome sequencing and annotation.</title>
        <authorList>
            <consortium name="The Broad Institute Genomics Platform"/>
            <consortium name="The Broad Institute Genome Sequencing Center for Infectious Disease"/>
            <person name="Wu L."/>
            <person name="Ma J."/>
        </authorList>
    </citation>
    <scope>NUCLEOTIDE SEQUENCE [LARGE SCALE GENOMIC DNA]</scope>
    <source>
        <strain evidence="2">JCM 15628</strain>
    </source>
</reference>
<dbReference type="SUPFAM" id="SSF55961">
    <property type="entry name" value="Bet v1-like"/>
    <property type="match status" value="1"/>
</dbReference>
<dbReference type="InterPro" id="IPR023393">
    <property type="entry name" value="START-like_dom_sf"/>
</dbReference>